<name>A0A915IUG4_ROMCU</name>
<dbReference type="WBParaSite" id="nRc.2.0.1.t17457-RA">
    <property type="protein sequence ID" value="nRc.2.0.1.t17457-RA"/>
    <property type="gene ID" value="nRc.2.0.1.g17457"/>
</dbReference>
<evidence type="ECO:0000313" key="1">
    <source>
        <dbReference type="Proteomes" id="UP000887565"/>
    </source>
</evidence>
<accession>A0A915IUG4</accession>
<organism evidence="1 2">
    <name type="scientific">Romanomermis culicivorax</name>
    <name type="common">Nematode worm</name>
    <dbReference type="NCBI Taxonomy" id="13658"/>
    <lineage>
        <taxon>Eukaryota</taxon>
        <taxon>Metazoa</taxon>
        <taxon>Ecdysozoa</taxon>
        <taxon>Nematoda</taxon>
        <taxon>Enoplea</taxon>
        <taxon>Dorylaimia</taxon>
        <taxon>Mermithida</taxon>
        <taxon>Mermithoidea</taxon>
        <taxon>Mermithidae</taxon>
        <taxon>Romanomermis</taxon>
    </lineage>
</organism>
<dbReference type="Proteomes" id="UP000887565">
    <property type="component" value="Unplaced"/>
</dbReference>
<dbReference type="AlphaFoldDB" id="A0A915IUG4"/>
<evidence type="ECO:0000313" key="2">
    <source>
        <dbReference type="WBParaSite" id="nRc.2.0.1.t17457-RA"/>
    </source>
</evidence>
<reference evidence="2" key="1">
    <citation type="submission" date="2022-11" db="UniProtKB">
        <authorList>
            <consortium name="WormBaseParasite"/>
        </authorList>
    </citation>
    <scope>IDENTIFICATION</scope>
</reference>
<protein>
    <submittedName>
        <fullName evidence="2">Uncharacterized protein</fullName>
    </submittedName>
</protein>
<proteinExistence type="predicted"/>
<sequence length="73" mass="7664">MASVIPTGRSDLSVVRGLNWGNFITDETGFGVRIRCTSKILVNDAAELAGEIPSLEGTLNSGTPVSNVDCNEP</sequence>
<keyword evidence="1" id="KW-1185">Reference proteome</keyword>